<gene>
    <name evidence="2" type="ORF">NR989_06435</name>
</gene>
<dbReference type="RefSeq" id="WP_275593909.1">
    <property type="nucleotide sequence ID" value="NZ_CP102381.1"/>
</dbReference>
<keyword evidence="3" id="KW-1185">Reference proteome</keyword>
<evidence type="ECO:0008006" key="4">
    <source>
        <dbReference type="Google" id="ProtNLM"/>
    </source>
</evidence>
<accession>A0ABY8CAD7</accession>
<keyword evidence="1" id="KW-0472">Membrane</keyword>
<reference evidence="2 3" key="1">
    <citation type="submission" date="2022-06" db="EMBL/GenBank/DDBJ databases">
        <title>Thiomicrohabdus sp. nov, an obligately chemolithoautotrophic, sulfur-oxidizing bacterium isolated from beach of Guanyin Mountain. Amoy.</title>
        <authorList>
            <person name="Zhu H."/>
        </authorList>
    </citation>
    <scope>NUCLEOTIDE SEQUENCE [LARGE SCALE GENOMIC DNA]</scope>
    <source>
        <strain evidence="2 3">XGS-01</strain>
    </source>
</reference>
<dbReference type="Proteomes" id="UP001222275">
    <property type="component" value="Chromosome"/>
</dbReference>
<evidence type="ECO:0000256" key="1">
    <source>
        <dbReference type="SAM" id="Phobius"/>
    </source>
</evidence>
<keyword evidence="1" id="KW-1133">Transmembrane helix</keyword>
<evidence type="ECO:0000313" key="3">
    <source>
        <dbReference type="Proteomes" id="UP001222275"/>
    </source>
</evidence>
<proteinExistence type="predicted"/>
<dbReference type="EMBL" id="CP102381">
    <property type="protein sequence ID" value="WEJ61650.1"/>
    <property type="molecule type" value="Genomic_DNA"/>
</dbReference>
<feature type="transmembrane region" description="Helical" evidence="1">
    <location>
        <begin position="21"/>
        <end position="43"/>
    </location>
</feature>
<organism evidence="2 3">
    <name type="scientific">Thiomicrorhabdus lithotrophica</name>
    <dbReference type="NCBI Taxonomy" id="2949997"/>
    <lineage>
        <taxon>Bacteria</taxon>
        <taxon>Pseudomonadati</taxon>
        <taxon>Pseudomonadota</taxon>
        <taxon>Gammaproteobacteria</taxon>
        <taxon>Thiotrichales</taxon>
        <taxon>Piscirickettsiaceae</taxon>
        <taxon>Thiomicrorhabdus</taxon>
    </lineage>
</organism>
<evidence type="ECO:0000313" key="2">
    <source>
        <dbReference type="EMBL" id="WEJ61650.1"/>
    </source>
</evidence>
<protein>
    <recommendedName>
        <fullName evidence="4">TadE-like protein</fullName>
    </recommendedName>
</protein>
<name>A0ABY8CAD7_9GAMM</name>
<sequence length="48" mass="5107">MRKSRSELKSIAKKGSAFHGLKEVVVFSAMLPLAFLSSLSVVLTGATL</sequence>
<keyword evidence="1" id="KW-0812">Transmembrane</keyword>